<dbReference type="EMBL" id="MCFA01000020">
    <property type="protein sequence ID" value="ORY16089.1"/>
    <property type="molecule type" value="Genomic_DNA"/>
</dbReference>
<reference evidence="2 3" key="1">
    <citation type="submission" date="2016-07" db="EMBL/GenBank/DDBJ databases">
        <title>Pervasive Adenine N6-methylation of Active Genes in Fungi.</title>
        <authorList>
            <consortium name="DOE Joint Genome Institute"/>
            <person name="Mondo S.J."/>
            <person name="Dannebaum R.O."/>
            <person name="Kuo R.C."/>
            <person name="Labutti K."/>
            <person name="Haridas S."/>
            <person name="Kuo A."/>
            <person name="Salamov A."/>
            <person name="Ahrendt S.R."/>
            <person name="Lipzen A."/>
            <person name="Sullivan W."/>
            <person name="Andreopoulos W.B."/>
            <person name="Clum A."/>
            <person name="Lindquist E."/>
            <person name="Daum C."/>
            <person name="Ramamoorthy G.K."/>
            <person name="Gryganskyi A."/>
            <person name="Culley D."/>
            <person name="Magnuson J.K."/>
            <person name="James T.Y."/>
            <person name="O'Malley M.A."/>
            <person name="Stajich J.E."/>
            <person name="Spatafora J.W."/>
            <person name="Visel A."/>
            <person name="Grigoriev I.V."/>
        </authorList>
    </citation>
    <scope>NUCLEOTIDE SEQUENCE [LARGE SCALE GENOMIC DNA]</scope>
    <source>
        <strain evidence="2 3">CBS 115471</strain>
    </source>
</reference>
<dbReference type="Proteomes" id="UP000193144">
    <property type="component" value="Unassembled WGS sequence"/>
</dbReference>
<accession>A0A1Y2A0Q4</accession>
<evidence type="ECO:0000256" key="1">
    <source>
        <dbReference type="SAM" id="MobiDB-lite"/>
    </source>
</evidence>
<gene>
    <name evidence="2" type="ORF">BCR34DRAFT_597893</name>
</gene>
<sequence length="236" mass="25623">MSTPNQQENSSTMKKLKSKVSCMFSKSKSKSIEDLHAAFTVDPDAPPIPPLPPMPPVPAHLCKNSDLPPIPIFTHNNSSAHTMTPDRFSSASKGKATARSSAATFSWTSSRPSAPILLGTTFAGTNLVDLAVLNQPLRRSRDPVTLRPNRPASSETPTADEMQQLATPVGVRNVSAPLEFTEGTLIERATAHVITVVEGRELYSDSPNRVTWGHEDGKPGMFFRDPEGFFKFIPSI</sequence>
<organism evidence="2 3">
    <name type="scientific">Clohesyomyces aquaticus</name>
    <dbReference type="NCBI Taxonomy" id="1231657"/>
    <lineage>
        <taxon>Eukaryota</taxon>
        <taxon>Fungi</taxon>
        <taxon>Dikarya</taxon>
        <taxon>Ascomycota</taxon>
        <taxon>Pezizomycotina</taxon>
        <taxon>Dothideomycetes</taxon>
        <taxon>Pleosporomycetidae</taxon>
        <taxon>Pleosporales</taxon>
        <taxon>Lindgomycetaceae</taxon>
        <taxon>Clohesyomyces</taxon>
    </lineage>
</organism>
<evidence type="ECO:0000313" key="3">
    <source>
        <dbReference type="Proteomes" id="UP000193144"/>
    </source>
</evidence>
<proteinExistence type="predicted"/>
<name>A0A1Y2A0Q4_9PLEO</name>
<comment type="caution">
    <text evidence="2">The sequence shown here is derived from an EMBL/GenBank/DDBJ whole genome shotgun (WGS) entry which is preliminary data.</text>
</comment>
<protein>
    <submittedName>
        <fullName evidence="2">Uncharacterized protein</fullName>
    </submittedName>
</protein>
<dbReference type="AlphaFoldDB" id="A0A1Y2A0Q4"/>
<keyword evidence="3" id="KW-1185">Reference proteome</keyword>
<evidence type="ECO:0000313" key="2">
    <source>
        <dbReference type="EMBL" id="ORY16089.1"/>
    </source>
</evidence>
<feature type="region of interest" description="Disordered" evidence="1">
    <location>
        <begin position="141"/>
        <end position="161"/>
    </location>
</feature>